<reference evidence="3" key="1">
    <citation type="submission" date="2017-12" db="EMBL/GenBank/DDBJ databases">
        <authorList>
            <consortium name="DOE Joint Genome Institute"/>
            <person name="Mondo S.J."/>
            <person name="Kjaerbolling I."/>
            <person name="Vesth T.C."/>
            <person name="Frisvad J.C."/>
            <person name="Nybo J.L."/>
            <person name="Theobald S."/>
            <person name="Kuo A."/>
            <person name="Bowyer P."/>
            <person name="Matsuda Y."/>
            <person name="Lyhne E.K."/>
            <person name="Kogle M.E."/>
            <person name="Clum A."/>
            <person name="Lipzen A."/>
            <person name="Salamov A."/>
            <person name="Ngan C.Y."/>
            <person name="Daum C."/>
            <person name="Chiniquy J."/>
            <person name="Barry K."/>
            <person name="LaButti K."/>
            <person name="Haridas S."/>
            <person name="Simmons B.A."/>
            <person name="Magnuson J.K."/>
            <person name="Mortensen U.H."/>
            <person name="Larsen T.O."/>
            <person name="Grigoriev I.V."/>
            <person name="Baker S.E."/>
            <person name="Andersen M.R."/>
            <person name="Nordberg H.P."/>
            <person name="Cantor M.N."/>
            <person name="Hua S.X."/>
        </authorList>
    </citation>
    <scope>NUCLEOTIDE SEQUENCE [LARGE SCALE GENOMIC DNA]</scope>
    <source>
        <strain evidence="3">IBT 19404</strain>
    </source>
</reference>
<accession>A0A2J5HXM7</accession>
<sequence>MPSFPSKPLVRPRDDGLQLSYQLPHRVYTAKSYPILAPNGSSIVIYGYENGLKVVWRGGRHFAERQTAVEKEDKPQKANRASDDAVMIIDSDEESVPESPKEDAEPSYHFESEDSEVDPANPYESVFRQVDIPLGSRVLDLAVPRILPEPARSSLDPFPPILKKLMVVAVVCADYSTRIVTVPLTPPYTQSQASSLGTQILSIGGGVTHQEFPRGVSVTFTYQEADQQEDTDMTRSRSSSSKLSAGGTGRWDLLVATHSAESSGLLVLHRAPVVEEKEGSYWIDEEDIETKRRYLPAPAQNIAFNPSPYPSPRHSTLLVSFHSGCVKIYSCFSTKRSKSSRRTSSSNDFETSETDGKWLISLYPGFEESPSGVTRRKTIVNAEWVLGGRAVMVLMADGEWGVWDIEGAGPGTSKGPLHRQASIEGVSGGSLTTFSVSGRILRPLLQGQDTETAGPGVVEQRPKFAPLTPSTKRLREDSLLKGSRVSPPSPSLCGEISVYQTNSFRDPLPDESILLRHGDHSAIIPSLLSLWRNAVRTSGTFDASNRCRVSALQDITLMGEHLKGITHLPAASRTNRESAGQKFDIMLTTEHRIMIVAPRLSEPAEAPSSFRQSANEAPTAETDQLMLQRGELDVTGMDRLLSGMASANRSIGMGSPIKRARIFT</sequence>
<dbReference type="Proteomes" id="UP000235023">
    <property type="component" value="Unassembled WGS sequence"/>
</dbReference>
<organism evidence="2 3">
    <name type="scientific">Aspergillus taichungensis</name>
    <dbReference type="NCBI Taxonomy" id="482145"/>
    <lineage>
        <taxon>Eukaryota</taxon>
        <taxon>Fungi</taxon>
        <taxon>Dikarya</taxon>
        <taxon>Ascomycota</taxon>
        <taxon>Pezizomycotina</taxon>
        <taxon>Eurotiomycetes</taxon>
        <taxon>Eurotiomycetidae</taxon>
        <taxon>Eurotiales</taxon>
        <taxon>Aspergillaceae</taxon>
        <taxon>Aspergillus</taxon>
        <taxon>Aspergillus subgen. Circumdati</taxon>
    </lineage>
</organism>
<evidence type="ECO:0000256" key="1">
    <source>
        <dbReference type="SAM" id="MobiDB-lite"/>
    </source>
</evidence>
<dbReference type="OrthoDB" id="5323870at2759"/>
<proteinExistence type="predicted"/>
<dbReference type="AlphaFoldDB" id="A0A2J5HXM7"/>
<keyword evidence="3" id="KW-1185">Reference proteome</keyword>
<dbReference type="EMBL" id="KZ559529">
    <property type="protein sequence ID" value="PLN82214.1"/>
    <property type="molecule type" value="Genomic_DNA"/>
</dbReference>
<gene>
    <name evidence="2" type="ORF">BDW42DRAFT_84604</name>
</gene>
<name>A0A2J5HXM7_9EURO</name>
<evidence type="ECO:0008006" key="4">
    <source>
        <dbReference type="Google" id="ProtNLM"/>
    </source>
</evidence>
<feature type="compositionally biased region" description="Basic and acidic residues" evidence="1">
    <location>
        <begin position="99"/>
        <end position="112"/>
    </location>
</feature>
<protein>
    <recommendedName>
        <fullName evidence="4">Nucleoporin NUP37</fullName>
    </recommendedName>
</protein>
<feature type="region of interest" description="Disordered" evidence="1">
    <location>
        <begin position="90"/>
        <end position="120"/>
    </location>
</feature>
<dbReference type="InterPro" id="IPR015943">
    <property type="entry name" value="WD40/YVTN_repeat-like_dom_sf"/>
</dbReference>
<dbReference type="Gene3D" id="2.130.10.10">
    <property type="entry name" value="YVTN repeat-like/Quinoprotein amine dehydrogenase"/>
    <property type="match status" value="1"/>
</dbReference>
<evidence type="ECO:0000313" key="3">
    <source>
        <dbReference type="Proteomes" id="UP000235023"/>
    </source>
</evidence>
<evidence type="ECO:0000313" key="2">
    <source>
        <dbReference type="EMBL" id="PLN82214.1"/>
    </source>
</evidence>
<feature type="region of interest" description="Disordered" evidence="1">
    <location>
        <begin position="226"/>
        <end position="247"/>
    </location>
</feature>